<evidence type="ECO:0000313" key="8">
    <source>
        <dbReference type="Proteomes" id="UP000198304"/>
    </source>
</evidence>
<dbReference type="GO" id="GO:0051082">
    <property type="term" value="F:unfolded protein binding"/>
    <property type="evidence" value="ECO:0007669"/>
    <property type="project" value="UniProtKB-UniRule"/>
</dbReference>
<comment type="function">
    <text evidence="6">Redox regulated molecular chaperone. Protects both thermally unfolding and oxidatively damaged proteins from irreversible aggregation. Plays an important role in the bacterial defense system toward oxidative stress.</text>
</comment>
<dbReference type="PIRSF" id="PIRSF005261">
    <property type="entry name" value="Heat_shock_Hsp33"/>
    <property type="match status" value="1"/>
</dbReference>
<dbReference type="PANTHER" id="PTHR30111">
    <property type="entry name" value="33 KDA CHAPERONIN"/>
    <property type="match status" value="1"/>
</dbReference>
<dbReference type="InterPro" id="IPR016153">
    <property type="entry name" value="Heat_shock_Hsp33_N"/>
</dbReference>
<dbReference type="InterPro" id="IPR016154">
    <property type="entry name" value="Heat_shock_Hsp33_C"/>
</dbReference>
<dbReference type="NCBIfam" id="NF001033">
    <property type="entry name" value="PRK00114.1"/>
    <property type="match status" value="1"/>
</dbReference>
<evidence type="ECO:0000256" key="2">
    <source>
        <dbReference type="ARBA" id="ARBA00022833"/>
    </source>
</evidence>
<keyword evidence="8" id="KW-1185">Reference proteome</keyword>
<evidence type="ECO:0000256" key="5">
    <source>
        <dbReference type="ARBA" id="ARBA00023284"/>
    </source>
</evidence>
<comment type="similarity">
    <text evidence="6">Belongs to the HSP33 family.</text>
</comment>
<keyword evidence="1 6" id="KW-0963">Cytoplasm</keyword>
<keyword evidence="2 6" id="KW-0862">Zinc</keyword>
<proteinExistence type="inferred from homology"/>
<dbReference type="EMBL" id="FZOJ01000038">
    <property type="protein sequence ID" value="SNT08359.1"/>
    <property type="molecule type" value="Genomic_DNA"/>
</dbReference>
<dbReference type="HAMAP" id="MF_00117">
    <property type="entry name" value="HslO"/>
    <property type="match status" value="1"/>
</dbReference>
<dbReference type="InterPro" id="IPR000397">
    <property type="entry name" value="Heat_shock_Hsp33"/>
</dbReference>
<dbReference type="PANTHER" id="PTHR30111:SF1">
    <property type="entry name" value="33 KDA CHAPERONIN"/>
    <property type="match status" value="1"/>
</dbReference>
<dbReference type="Pfam" id="PF01430">
    <property type="entry name" value="HSP33"/>
    <property type="match status" value="1"/>
</dbReference>
<dbReference type="OrthoDB" id="9776534at2"/>
<evidence type="ECO:0000256" key="6">
    <source>
        <dbReference type="HAMAP-Rule" id="MF_00117"/>
    </source>
</evidence>
<accession>A0A239JRF7</accession>
<dbReference type="AlphaFoldDB" id="A0A239JRF7"/>
<dbReference type="Gene3D" id="3.55.30.10">
    <property type="entry name" value="Hsp33 domain"/>
    <property type="match status" value="1"/>
</dbReference>
<feature type="disulfide bond" description="Redox-active" evidence="6">
    <location>
        <begin position="271"/>
        <end position="274"/>
    </location>
</feature>
<evidence type="ECO:0000256" key="3">
    <source>
        <dbReference type="ARBA" id="ARBA00023157"/>
    </source>
</evidence>
<evidence type="ECO:0000313" key="7">
    <source>
        <dbReference type="EMBL" id="SNT08359.1"/>
    </source>
</evidence>
<name>A0A239JRF7_9FIRM</name>
<reference evidence="7 8" key="1">
    <citation type="submission" date="2017-06" db="EMBL/GenBank/DDBJ databases">
        <authorList>
            <person name="Kim H.J."/>
            <person name="Triplett B.A."/>
        </authorList>
    </citation>
    <scope>NUCLEOTIDE SEQUENCE [LARGE SCALE GENOMIC DNA]</scope>
    <source>
        <strain evidence="7 8">SCA</strain>
    </source>
</reference>
<dbReference type="GO" id="GO:0042026">
    <property type="term" value="P:protein refolding"/>
    <property type="evidence" value="ECO:0007669"/>
    <property type="project" value="TreeGrafter"/>
</dbReference>
<dbReference type="Proteomes" id="UP000198304">
    <property type="component" value="Unassembled WGS sequence"/>
</dbReference>
<comment type="PTM">
    <text evidence="6">Under oxidizing conditions two disulfide bonds are formed involving the reactive cysteines. Under reducing conditions zinc is bound to the reactive cysteines and the protein is inactive.</text>
</comment>
<dbReference type="SUPFAM" id="SSF64397">
    <property type="entry name" value="Hsp33 domain"/>
    <property type="match status" value="1"/>
</dbReference>
<keyword evidence="5 6" id="KW-0676">Redox-active center</keyword>
<dbReference type="RefSeq" id="WP_089285095.1">
    <property type="nucleotide sequence ID" value="NZ_FZOJ01000038.1"/>
</dbReference>
<dbReference type="SUPFAM" id="SSF118352">
    <property type="entry name" value="HSP33 redox switch-like"/>
    <property type="match status" value="1"/>
</dbReference>
<keyword evidence="3 6" id="KW-1015">Disulfide bond</keyword>
<comment type="subcellular location">
    <subcellularLocation>
        <location evidence="6">Cytoplasm</location>
    </subcellularLocation>
</comment>
<gene>
    <name evidence="6" type="primary">hslO</name>
    <name evidence="7" type="ORF">SAMN05446037_103822</name>
</gene>
<feature type="disulfide bond" description="Redox-active" evidence="6">
    <location>
        <begin position="238"/>
        <end position="240"/>
    </location>
</feature>
<dbReference type="Gene3D" id="3.90.1280.10">
    <property type="entry name" value="HSP33 redox switch-like"/>
    <property type="match status" value="1"/>
</dbReference>
<dbReference type="GO" id="GO:0005737">
    <property type="term" value="C:cytoplasm"/>
    <property type="evidence" value="ECO:0007669"/>
    <property type="project" value="UniProtKB-SubCell"/>
</dbReference>
<keyword evidence="4 6" id="KW-0143">Chaperone</keyword>
<sequence>MKSIVIRGTAANNSIRVFVANTTSMVEKARRLHAASPVAIAALGRTLTAASMMGLMLKSENHKLTVKINGGGKLGSIVVVGNSYGNVKGYVAHPEAESTYIRPGKLNVGEAVGKKGDITVIKDLGLKDPYVGTSPLVSGEIGEDFASYFVNSEQQPSAVALGVLVERDYTIKAAGGFIIQVLPNIEEEILNKLEEKLGNMEPITVLMDKGMREEEILHHVLGEMAPEILEKYDVDFVCDCSKDRFEKALISIGKKDLKEIIEEDEGAEIVCHFCNKKHHFNKEELQKLLDSI</sequence>
<dbReference type="CDD" id="cd00498">
    <property type="entry name" value="Hsp33"/>
    <property type="match status" value="1"/>
</dbReference>
<protein>
    <recommendedName>
        <fullName evidence="6">33 kDa chaperonin</fullName>
    </recommendedName>
    <alternativeName>
        <fullName evidence="6">Heat shock protein 33 homolog</fullName>
        <shortName evidence="6">HSP33</shortName>
    </alternativeName>
</protein>
<evidence type="ECO:0000256" key="4">
    <source>
        <dbReference type="ARBA" id="ARBA00023186"/>
    </source>
</evidence>
<dbReference type="GO" id="GO:0044183">
    <property type="term" value="F:protein folding chaperone"/>
    <property type="evidence" value="ECO:0007669"/>
    <property type="project" value="TreeGrafter"/>
</dbReference>
<organism evidence="7 8">
    <name type="scientific">Anaerovirgula multivorans</name>
    <dbReference type="NCBI Taxonomy" id="312168"/>
    <lineage>
        <taxon>Bacteria</taxon>
        <taxon>Bacillati</taxon>
        <taxon>Bacillota</taxon>
        <taxon>Clostridia</taxon>
        <taxon>Peptostreptococcales</taxon>
        <taxon>Natronincolaceae</taxon>
        <taxon>Anaerovirgula</taxon>
    </lineage>
</organism>
<evidence type="ECO:0000256" key="1">
    <source>
        <dbReference type="ARBA" id="ARBA00022490"/>
    </source>
</evidence>